<evidence type="ECO:0000313" key="1">
    <source>
        <dbReference type="EMBL" id="VDO47751.1"/>
    </source>
</evidence>
<gene>
    <name evidence="1" type="ORF">HPLM_LOCUS13069</name>
</gene>
<organism evidence="3">
    <name type="scientific">Haemonchus placei</name>
    <name type="common">Barber's pole worm</name>
    <dbReference type="NCBI Taxonomy" id="6290"/>
    <lineage>
        <taxon>Eukaryota</taxon>
        <taxon>Metazoa</taxon>
        <taxon>Ecdysozoa</taxon>
        <taxon>Nematoda</taxon>
        <taxon>Chromadorea</taxon>
        <taxon>Rhabditida</taxon>
        <taxon>Rhabditina</taxon>
        <taxon>Rhabditomorpha</taxon>
        <taxon>Strongyloidea</taxon>
        <taxon>Trichostrongylidae</taxon>
        <taxon>Haemonchus</taxon>
    </lineage>
</organism>
<proteinExistence type="predicted"/>
<dbReference type="EMBL" id="UZAF01018071">
    <property type="protein sequence ID" value="VDO47751.1"/>
    <property type="molecule type" value="Genomic_DNA"/>
</dbReference>
<reference evidence="1 2" key="2">
    <citation type="submission" date="2018-11" db="EMBL/GenBank/DDBJ databases">
        <authorList>
            <consortium name="Pathogen Informatics"/>
        </authorList>
    </citation>
    <scope>NUCLEOTIDE SEQUENCE [LARGE SCALE GENOMIC DNA]</scope>
    <source>
        <strain evidence="1 2">MHpl1</strain>
    </source>
</reference>
<dbReference type="OrthoDB" id="5787359at2759"/>
<dbReference type="Proteomes" id="UP000268014">
    <property type="component" value="Unassembled WGS sequence"/>
</dbReference>
<dbReference type="AlphaFoldDB" id="A0A0N4WP17"/>
<dbReference type="WBParaSite" id="HPLM_0001307701-mRNA-1">
    <property type="protein sequence ID" value="HPLM_0001307701-mRNA-1"/>
    <property type="gene ID" value="HPLM_0001307701"/>
</dbReference>
<accession>A0A0N4WP17</accession>
<reference evidence="3" key="1">
    <citation type="submission" date="2017-02" db="UniProtKB">
        <authorList>
            <consortium name="WormBaseParasite"/>
        </authorList>
    </citation>
    <scope>IDENTIFICATION</scope>
</reference>
<evidence type="ECO:0000313" key="2">
    <source>
        <dbReference type="Proteomes" id="UP000268014"/>
    </source>
</evidence>
<keyword evidence="2" id="KW-1185">Reference proteome</keyword>
<name>A0A0N4WP17_HAEPC</name>
<evidence type="ECO:0000313" key="3">
    <source>
        <dbReference type="WBParaSite" id="HPLM_0001307701-mRNA-1"/>
    </source>
</evidence>
<sequence length="168" mass="19962">MIYRRYMGLITNTIILLIKDFVSKHLLLPNEELLRISCACGRILHLPSESAHNTICRCGARYDKTGMMCWDHTWWPYYPRLRKERDLEGKPKDGYKVDVERIPCQKLIAKEFADVCTEVRNLRFDKKKRLEFEKSAMAPSLESTILLRNAEELRRDIKTVMESFREHR</sequence>
<protein>
    <submittedName>
        <fullName evidence="3">EGF-like domain-containing protein</fullName>
    </submittedName>
</protein>